<dbReference type="EMBL" id="SIDB01000011">
    <property type="protein sequence ID" value="KAI3426212.1"/>
    <property type="molecule type" value="Genomic_DNA"/>
</dbReference>
<gene>
    <name evidence="1" type="ORF">D9Q98_008588</name>
</gene>
<reference evidence="1" key="2">
    <citation type="submission" date="2020-11" db="EMBL/GenBank/DDBJ databases">
        <authorList>
            <person name="Cecchin M."/>
            <person name="Marcolungo L."/>
            <person name="Rossato M."/>
            <person name="Girolomoni L."/>
            <person name="Cosentino E."/>
            <person name="Cuine S."/>
            <person name="Li-Beisson Y."/>
            <person name="Delledonne M."/>
            <person name="Ballottari M."/>
        </authorList>
    </citation>
    <scope>NUCLEOTIDE SEQUENCE</scope>
    <source>
        <strain evidence="1">211/11P</strain>
        <tissue evidence="1">Whole cell</tissue>
    </source>
</reference>
<reference evidence="1" key="1">
    <citation type="journal article" date="2019" name="Plant J.">
        <title>Chlorella vulgaris genome assembly and annotation reveals the molecular basis for metabolic acclimation to high light conditions.</title>
        <authorList>
            <person name="Cecchin M."/>
            <person name="Marcolungo L."/>
            <person name="Rossato M."/>
            <person name="Girolomoni L."/>
            <person name="Cosentino E."/>
            <person name="Cuine S."/>
            <person name="Li-Beisson Y."/>
            <person name="Delledonne M."/>
            <person name="Ballottari M."/>
        </authorList>
    </citation>
    <scope>NUCLEOTIDE SEQUENCE</scope>
    <source>
        <strain evidence="1">211/11P</strain>
    </source>
</reference>
<dbReference type="InterPro" id="IPR006311">
    <property type="entry name" value="TAT_signal"/>
</dbReference>
<name>A0A9D4YUD3_CHLVU</name>
<keyword evidence="2" id="KW-1185">Reference proteome</keyword>
<dbReference type="AlphaFoldDB" id="A0A9D4YUD3"/>
<sequence length="168" mass="18407">MQVTCAAFRQSPLACRSQQQPHQQQRIIPHASPVQQQSRRQLIGLAAAAALTAVYRPAPAAAAGIESIDLPSLDLSDAVTALKARNQGVLDSAEKTFQESDLLRTLKERSDANRGARKKELEDRYCRRQAELGVGDCGGLRLIPGMTKSGVQKRPEFLNEWFGLPSQD</sequence>
<evidence type="ECO:0000313" key="2">
    <source>
        <dbReference type="Proteomes" id="UP001055712"/>
    </source>
</evidence>
<evidence type="ECO:0000313" key="1">
    <source>
        <dbReference type="EMBL" id="KAI3426212.1"/>
    </source>
</evidence>
<comment type="caution">
    <text evidence="1">The sequence shown here is derived from an EMBL/GenBank/DDBJ whole genome shotgun (WGS) entry which is preliminary data.</text>
</comment>
<dbReference type="PROSITE" id="PS51318">
    <property type="entry name" value="TAT"/>
    <property type="match status" value="1"/>
</dbReference>
<proteinExistence type="predicted"/>
<dbReference type="Proteomes" id="UP001055712">
    <property type="component" value="Unassembled WGS sequence"/>
</dbReference>
<dbReference type="PANTHER" id="PTHR36730">
    <property type="entry name" value="OS03G0210700 PROTEIN"/>
    <property type="match status" value="1"/>
</dbReference>
<dbReference type="OrthoDB" id="2019425at2759"/>
<accession>A0A9D4YUD3</accession>
<dbReference type="PANTHER" id="PTHR36730:SF1">
    <property type="entry name" value="CATHEPSIN PROPEPTIDE INHIBITOR DOMAIN-CONTAINING PROTEIN"/>
    <property type="match status" value="1"/>
</dbReference>
<organism evidence="1 2">
    <name type="scientific">Chlorella vulgaris</name>
    <name type="common">Green alga</name>
    <dbReference type="NCBI Taxonomy" id="3077"/>
    <lineage>
        <taxon>Eukaryota</taxon>
        <taxon>Viridiplantae</taxon>
        <taxon>Chlorophyta</taxon>
        <taxon>core chlorophytes</taxon>
        <taxon>Trebouxiophyceae</taxon>
        <taxon>Chlorellales</taxon>
        <taxon>Chlorellaceae</taxon>
        <taxon>Chlorella clade</taxon>
        <taxon>Chlorella</taxon>
    </lineage>
</organism>
<protein>
    <submittedName>
        <fullName evidence="1">Uncharacterized protein</fullName>
    </submittedName>
</protein>